<dbReference type="AlphaFoldDB" id="A0A1R3I4G3"/>
<evidence type="ECO:0000313" key="2">
    <source>
        <dbReference type="Proteomes" id="UP000187203"/>
    </source>
</evidence>
<proteinExistence type="predicted"/>
<evidence type="ECO:0000313" key="1">
    <source>
        <dbReference type="EMBL" id="OMO77473.1"/>
    </source>
</evidence>
<dbReference type="Proteomes" id="UP000187203">
    <property type="component" value="Unassembled WGS sequence"/>
</dbReference>
<name>A0A1R3I4G3_9ROSI</name>
<sequence length="33" mass="3620">MIPGKTPNLNLNWCVELGCSWYSSAKEGESCVC</sequence>
<keyword evidence="2" id="KW-1185">Reference proteome</keyword>
<gene>
    <name evidence="1" type="ORF">COLO4_25150</name>
</gene>
<organism evidence="1 2">
    <name type="scientific">Corchorus olitorius</name>
    <dbReference type="NCBI Taxonomy" id="93759"/>
    <lineage>
        <taxon>Eukaryota</taxon>
        <taxon>Viridiplantae</taxon>
        <taxon>Streptophyta</taxon>
        <taxon>Embryophyta</taxon>
        <taxon>Tracheophyta</taxon>
        <taxon>Spermatophyta</taxon>
        <taxon>Magnoliopsida</taxon>
        <taxon>eudicotyledons</taxon>
        <taxon>Gunneridae</taxon>
        <taxon>Pentapetalae</taxon>
        <taxon>rosids</taxon>
        <taxon>malvids</taxon>
        <taxon>Malvales</taxon>
        <taxon>Malvaceae</taxon>
        <taxon>Grewioideae</taxon>
        <taxon>Apeibeae</taxon>
        <taxon>Corchorus</taxon>
    </lineage>
</organism>
<protein>
    <submittedName>
        <fullName evidence="1">Uncharacterized protein</fullName>
    </submittedName>
</protein>
<accession>A0A1R3I4G3</accession>
<comment type="caution">
    <text evidence="1">The sequence shown here is derived from an EMBL/GenBank/DDBJ whole genome shotgun (WGS) entry which is preliminary data.</text>
</comment>
<dbReference type="EMBL" id="AWUE01018928">
    <property type="protein sequence ID" value="OMO77473.1"/>
    <property type="molecule type" value="Genomic_DNA"/>
</dbReference>
<reference evidence="2" key="1">
    <citation type="submission" date="2013-09" db="EMBL/GenBank/DDBJ databases">
        <title>Corchorus olitorius genome sequencing.</title>
        <authorList>
            <person name="Alam M."/>
            <person name="Haque M.S."/>
            <person name="Islam M.S."/>
            <person name="Emdad E.M."/>
            <person name="Islam M.M."/>
            <person name="Ahmed B."/>
            <person name="Halim A."/>
            <person name="Hossen Q.M.M."/>
            <person name="Hossain M.Z."/>
            <person name="Ahmed R."/>
            <person name="Khan M.M."/>
            <person name="Islam R."/>
            <person name="Rashid M.M."/>
            <person name="Khan S.A."/>
            <person name="Rahman M.S."/>
            <person name="Alam M."/>
            <person name="Yahiya A.S."/>
            <person name="Khan M.S."/>
            <person name="Azam M.S."/>
            <person name="Haque T."/>
            <person name="Lashkar M.Z.H."/>
            <person name="Akhand A.I."/>
            <person name="Morshed G."/>
            <person name="Roy S."/>
            <person name="Uddin K.S."/>
            <person name="Rabeya T."/>
            <person name="Hossain A.S."/>
            <person name="Chowdhury A."/>
            <person name="Snigdha A.R."/>
            <person name="Mortoza M.S."/>
            <person name="Matin S.A."/>
            <person name="Hoque S.M.E."/>
            <person name="Islam M.K."/>
            <person name="Roy D.K."/>
            <person name="Haider R."/>
            <person name="Moosa M.M."/>
            <person name="Elias S.M."/>
            <person name="Hasan A.M."/>
            <person name="Jahan S."/>
            <person name="Shafiuddin M."/>
            <person name="Mahmood N."/>
            <person name="Shommy N.S."/>
        </authorList>
    </citation>
    <scope>NUCLEOTIDE SEQUENCE [LARGE SCALE GENOMIC DNA]</scope>
    <source>
        <strain evidence="2">cv. O-4</strain>
    </source>
</reference>